<dbReference type="PANTHER" id="PTHR30061:SF50">
    <property type="entry name" value="MALTOSE_MALTODEXTRIN-BINDING PERIPLASMIC PROTEIN"/>
    <property type="match status" value="1"/>
</dbReference>
<comment type="caution">
    <text evidence="6">The sequence shown here is derived from an EMBL/GenBank/DDBJ whole genome shotgun (WGS) entry which is preliminary data.</text>
</comment>
<organism evidence="6 7">
    <name type="scientific">Paenibacillus thiaminolyticus</name>
    <name type="common">Bacillus thiaminolyticus</name>
    <dbReference type="NCBI Taxonomy" id="49283"/>
    <lineage>
        <taxon>Bacteria</taxon>
        <taxon>Bacillati</taxon>
        <taxon>Bacillota</taxon>
        <taxon>Bacilli</taxon>
        <taxon>Bacillales</taxon>
        <taxon>Paenibacillaceae</taxon>
        <taxon>Paenibacillus</taxon>
    </lineage>
</organism>
<gene>
    <name evidence="6" type="ORF">DQX05_04195</name>
</gene>
<feature type="signal peptide" evidence="5">
    <location>
        <begin position="1"/>
        <end position="32"/>
    </location>
</feature>
<feature type="region of interest" description="Disordered" evidence="4">
    <location>
        <begin position="200"/>
        <end position="227"/>
    </location>
</feature>
<dbReference type="GO" id="GO:0055052">
    <property type="term" value="C:ATP-binding cassette (ABC) transporter complex, substrate-binding subunit-containing"/>
    <property type="evidence" value="ECO:0007669"/>
    <property type="project" value="TreeGrafter"/>
</dbReference>
<dbReference type="Pfam" id="PF13416">
    <property type="entry name" value="SBP_bac_8"/>
    <property type="match status" value="1"/>
</dbReference>
<keyword evidence="2" id="KW-0813">Transport</keyword>
<comment type="similarity">
    <text evidence="1">Belongs to the bacterial solute-binding protein 1 family.</text>
</comment>
<feature type="chain" id="PRO_5017392482" evidence="5">
    <location>
        <begin position="33"/>
        <end position="472"/>
    </location>
</feature>
<evidence type="ECO:0000256" key="3">
    <source>
        <dbReference type="ARBA" id="ARBA00022729"/>
    </source>
</evidence>
<evidence type="ECO:0000313" key="6">
    <source>
        <dbReference type="EMBL" id="RJG26097.1"/>
    </source>
</evidence>
<reference evidence="6 7" key="1">
    <citation type="submission" date="2018-09" db="EMBL/GenBank/DDBJ databases">
        <title>Paenibacillus SK2017-BO5.</title>
        <authorList>
            <person name="Piskunova J.V."/>
            <person name="Dubiley S.A."/>
            <person name="Severinov K.V."/>
        </authorList>
    </citation>
    <scope>NUCLEOTIDE SEQUENCE [LARGE SCALE GENOMIC DNA]</scope>
    <source>
        <strain evidence="6 7">BO5</strain>
    </source>
</reference>
<dbReference type="GO" id="GO:0015768">
    <property type="term" value="P:maltose transport"/>
    <property type="evidence" value="ECO:0007669"/>
    <property type="project" value="TreeGrafter"/>
</dbReference>
<dbReference type="SUPFAM" id="SSF53850">
    <property type="entry name" value="Periplasmic binding protein-like II"/>
    <property type="match status" value="1"/>
</dbReference>
<accession>A0A3A3GMI7</accession>
<evidence type="ECO:0000256" key="4">
    <source>
        <dbReference type="SAM" id="MobiDB-lite"/>
    </source>
</evidence>
<dbReference type="AlphaFoldDB" id="A0A3A3GMI7"/>
<name>A0A3A3GMI7_PANTH</name>
<dbReference type="GO" id="GO:1901982">
    <property type="term" value="F:maltose binding"/>
    <property type="evidence" value="ECO:0007669"/>
    <property type="project" value="TreeGrafter"/>
</dbReference>
<dbReference type="EMBL" id="QYZD01000002">
    <property type="protein sequence ID" value="RJG26097.1"/>
    <property type="molecule type" value="Genomic_DNA"/>
</dbReference>
<dbReference type="PANTHER" id="PTHR30061">
    <property type="entry name" value="MALTOSE-BINDING PERIPLASMIC PROTEIN"/>
    <property type="match status" value="1"/>
</dbReference>
<dbReference type="GO" id="GO:0042956">
    <property type="term" value="P:maltodextrin transmembrane transport"/>
    <property type="evidence" value="ECO:0007669"/>
    <property type="project" value="TreeGrafter"/>
</dbReference>
<dbReference type="Gene3D" id="3.40.190.10">
    <property type="entry name" value="Periplasmic binding protein-like II"/>
    <property type="match status" value="1"/>
</dbReference>
<sequence>MPQFKKTLVTIMMVFVSLLLLFQFSGSVPQQAEQDASPETDVKPSPDNAGPKPLKQLKVAVQLPPMSFIQLRRLNQMFMDETGIYVELINSSVQQVEEEWPKEMQMEQSTDILLLDSESVIPYARKGWILPLDPSMSGGDAVPPWLSDRVRWNGYAWGMPVQLDPYVLVWNKNIVKSAGGASALPGDWSEWKRLFDENSPAVAEEPPATPDSLPSSGTIPPPAISPGAGQPLPPQWFAWHADDHRALLSLLWRLGLLHPEFVPAQGGPEWAGRQTESTEASEVRWKQALPELEPYLTHFQGWSPESSHMDTWEKLNAGEIAFAIVPYSEAALEASAPLAVEPAGEAGPPAGQWVTSRSYVLASHTEAEQEARRWIAYMTQWSVQQEWFETLSVLPVHEQAYLSQSSERLLPEPFRPKQEQKRHIYKEAEGLEQWSIAASRWMAGQIETKQLQLEWLQHMNTKTENRTTINRE</sequence>
<evidence type="ECO:0000313" key="7">
    <source>
        <dbReference type="Proteomes" id="UP000266177"/>
    </source>
</evidence>
<dbReference type="InterPro" id="IPR006059">
    <property type="entry name" value="SBP"/>
</dbReference>
<feature type="region of interest" description="Disordered" evidence="4">
    <location>
        <begin position="32"/>
        <end position="53"/>
    </location>
</feature>
<evidence type="ECO:0000256" key="2">
    <source>
        <dbReference type="ARBA" id="ARBA00022448"/>
    </source>
</evidence>
<dbReference type="OrthoDB" id="2585476at2"/>
<dbReference type="Proteomes" id="UP000266177">
    <property type="component" value="Unassembled WGS sequence"/>
</dbReference>
<proteinExistence type="inferred from homology"/>
<protein>
    <submittedName>
        <fullName evidence="6">Extracellular solute-binding protein</fullName>
    </submittedName>
</protein>
<dbReference type="RefSeq" id="WP_119791131.1">
    <property type="nucleotide sequence ID" value="NZ_QYZD01000002.1"/>
</dbReference>
<keyword evidence="3 5" id="KW-0732">Signal</keyword>
<evidence type="ECO:0000256" key="1">
    <source>
        <dbReference type="ARBA" id="ARBA00008520"/>
    </source>
</evidence>
<evidence type="ECO:0000256" key="5">
    <source>
        <dbReference type="SAM" id="SignalP"/>
    </source>
</evidence>